<dbReference type="CDD" id="cd08948">
    <property type="entry name" value="5beta-POR_like_SDR_a"/>
    <property type="match status" value="1"/>
</dbReference>
<proteinExistence type="predicted"/>
<dbReference type="GO" id="GO:0016627">
    <property type="term" value="F:oxidoreductase activity, acting on the CH-CH group of donors"/>
    <property type="evidence" value="ECO:0007669"/>
    <property type="project" value="UniProtKB-ARBA"/>
</dbReference>
<gene>
    <name evidence="2" type="primary">LOC125546250</name>
</gene>
<dbReference type="SUPFAM" id="SSF51735">
    <property type="entry name" value="NAD(P)-binding Rossmann-fold domains"/>
    <property type="match status" value="1"/>
</dbReference>
<protein>
    <recommendedName>
        <fullName evidence="1">PRISE-like Rossmann-fold domain-containing protein</fullName>
    </recommendedName>
</protein>
<dbReference type="Gene3D" id="3.40.50.720">
    <property type="entry name" value="NAD(P)-binding Rossmann-like Domain"/>
    <property type="match status" value="1"/>
</dbReference>
<dbReference type="PANTHER" id="PTHR32487">
    <property type="entry name" value="3-OXO-DELTA(4,5)-STEROID 5-BETA-REDUCTASE"/>
    <property type="match status" value="1"/>
</dbReference>
<name>A0A8R7U3F8_TRIUA</name>
<sequence>MSWWWAGAVGAVKKRQDERAAAAEPTFQSVALILGSTGIVGTSLLDILPRDDTPGGPWKVYAVSRRAPPGWSTPPPSPAVTHLQLDLADPAAVRDALTPLTDVTHVFYAAWSSHETEDRNREVNAGMLRNVLSVVVPGCPALAHVCLQTGRKHYVGPFDVIGKIPAPDPPYTEDMPRLDHPNFYYDLEDVLFDHVSGRDGAVTWSVHRPTVIFGFSPRSAMNVVGSLCVYAAICRKEGATLRWPGCKVAWEGFTDASDADLVAEHEIWAAVDPFAKNEAFNCSNGDVFKWKQLWPLLADRFGVEWAGYEGEDSRFALADAMAGKEAVWTEIIQENELVTTELEEITSWWFVDAMLSIDIEHLDNMNKSKEHGFLGFRNTVNSFNAWIDKMKASKCYASVFKTEIVSFKTRRTKAKYSQEVNAQKQQTLL</sequence>
<dbReference type="InterPro" id="IPR055222">
    <property type="entry name" value="PRISE-like_Rossmann-fold"/>
</dbReference>
<dbReference type="Gramene" id="TuG1812G0300005578.01.T01">
    <property type="protein sequence ID" value="TuG1812G0300005578.01.T01"/>
    <property type="gene ID" value="TuG1812G0300005578.01"/>
</dbReference>
<reference evidence="2" key="2">
    <citation type="submission" date="2018-03" db="EMBL/GenBank/DDBJ databases">
        <title>The Triticum urartu genome reveals the dynamic nature of wheat genome evolution.</title>
        <authorList>
            <person name="Ling H."/>
            <person name="Ma B."/>
            <person name="Shi X."/>
            <person name="Liu H."/>
            <person name="Dong L."/>
            <person name="Sun H."/>
            <person name="Cao Y."/>
            <person name="Gao Q."/>
            <person name="Zheng S."/>
            <person name="Li Y."/>
            <person name="Yu Y."/>
            <person name="Du H."/>
            <person name="Qi M."/>
            <person name="Li Y."/>
            <person name="Yu H."/>
            <person name="Cui Y."/>
            <person name="Wang N."/>
            <person name="Chen C."/>
            <person name="Wu H."/>
            <person name="Zhao Y."/>
            <person name="Zhang J."/>
            <person name="Li Y."/>
            <person name="Zhou W."/>
            <person name="Zhang B."/>
            <person name="Hu W."/>
            <person name="Eijk M."/>
            <person name="Tang J."/>
            <person name="Witsenboer H."/>
            <person name="Zhao S."/>
            <person name="Li Z."/>
            <person name="Zhang A."/>
            <person name="Wang D."/>
            <person name="Liang C."/>
        </authorList>
    </citation>
    <scope>NUCLEOTIDE SEQUENCE [LARGE SCALE GENOMIC DNA]</scope>
    <source>
        <strain evidence="2">cv. G1812</strain>
    </source>
</reference>
<reference evidence="3" key="1">
    <citation type="journal article" date="2013" name="Nature">
        <title>Draft genome of the wheat A-genome progenitor Triticum urartu.</title>
        <authorList>
            <person name="Ling H.Q."/>
            <person name="Zhao S."/>
            <person name="Liu D."/>
            <person name="Wang J."/>
            <person name="Sun H."/>
            <person name="Zhang C."/>
            <person name="Fan H."/>
            <person name="Li D."/>
            <person name="Dong L."/>
            <person name="Tao Y."/>
            <person name="Gao C."/>
            <person name="Wu H."/>
            <person name="Li Y."/>
            <person name="Cui Y."/>
            <person name="Guo X."/>
            <person name="Zheng S."/>
            <person name="Wang B."/>
            <person name="Yu K."/>
            <person name="Liang Q."/>
            <person name="Yang W."/>
            <person name="Lou X."/>
            <person name="Chen J."/>
            <person name="Feng M."/>
            <person name="Jian J."/>
            <person name="Zhang X."/>
            <person name="Luo G."/>
            <person name="Jiang Y."/>
            <person name="Liu J."/>
            <person name="Wang Z."/>
            <person name="Sha Y."/>
            <person name="Zhang B."/>
            <person name="Wu H."/>
            <person name="Tang D."/>
            <person name="Shen Q."/>
            <person name="Xue P."/>
            <person name="Zou S."/>
            <person name="Wang X."/>
            <person name="Liu X."/>
            <person name="Wang F."/>
            <person name="Yang Y."/>
            <person name="An X."/>
            <person name="Dong Z."/>
            <person name="Zhang K."/>
            <person name="Zhang X."/>
            <person name="Luo M.C."/>
            <person name="Dvorak J."/>
            <person name="Tong Y."/>
            <person name="Wang J."/>
            <person name="Yang H."/>
            <person name="Li Z."/>
            <person name="Wang D."/>
            <person name="Zhang A."/>
            <person name="Wang J."/>
        </authorList>
    </citation>
    <scope>NUCLEOTIDE SEQUENCE</scope>
    <source>
        <strain evidence="3">cv. G1812</strain>
    </source>
</reference>
<dbReference type="PANTHER" id="PTHR32487:SF16">
    <property type="entry name" value="NAD-DEPENDENT EPIMERASE_DEHYDRATASE DOMAIN-CONTAINING PROTEIN"/>
    <property type="match status" value="1"/>
</dbReference>
<dbReference type="Pfam" id="PF22917">
    <property type="entry name" value="PRISE"/>
    <property type="match status" value="1"/>
</dbReference>
<dbReference type="InterPro" id="IPR036291">
    <property type="entry name" value="NAD(P)-bd_dom_sf"/>
</dbReference>
<feature type="domain" description="PRISE-like Rossmann-fold" evidence="1">
    <location>
        <begin position="91"/>
        <end position="394"/>
    </location>
</feature>
<accession>A0A8R7U3F8</accession>
<keyword evidence="3" id="KW-1185">Reference proteome</keyword>
<dbReference type="Proteomes" id="UP000015106">
    <property type="component" value="Chromosome 3"/>
</dbReference>
<dbReference type="EnsemblPlants" id="TuG1812G0300005578.01.T01">
    <property type="protein sequence ID" value="TuG1812G0300005578.01.T01"/>
    <property type="gene ID" value="TuG1812G0300005578.01"/>
</dbReference>
<evidence type="ECO:0000313" key="2">
    <source>
        <dbReference type="EnsemblPlants" id="TuG1812G0300005578.01.T01"/>
    </source>
</evidence>
<reference evidence="2" key="3">
    <citation type="submission" date="2022-06" db="UniProtKB">
        <authorList>
            <consortium name="EnsemblPlants"/>
        </authorList>
    </citation>
    <scope>IDENTIFICATION</scope>
</reference>
<evidence type="ECO:0000313" key="3">
    <source>
        <dbReference type="Proteomes" id="UP000015106"/>
    </source>
</evidence>
<dbReference type="AlphaFoldDB" id="A0A8R7U3F8"/>
<evidence type="ECO:0000259" key="1">
    <source>
        <dbReference type="Pfam" id="PF22917"/>
    </source>
</evidence>
<organism evidence="2 3">
    <name type="scientific">Triticum urartu</name>
    <name type="common">Red wild einkorn</name>
    <name type="synonym">Crithodium urartu</name>
    <dbReference type="NCBI Taxonomy" id="4572"/>
    <lineage>
        <taxon>Eukaryota</taxon>
        <taxon>Viridiplantae</taxon>
        <taxon>Streptophyta</taxon>
        <taxon>Embryophyta</taxon>
        <taxon>Tracheophyta</taxon>
        <taxon>Spermatophyta</taxon>
        <taxon>Magnoliopsida</taxon>
        <taxon>Liliopsida</taxon>
        <taxon>Poales</taxon>
        <taxon>Poaceae</taxon>
        <taxon>BOP clade</taxon>
        <taxon>Pooideae</taxon>
        <taxon>Triticodae</taxon>
        <taxon>Triticeae</taxon>
        <taxon>Triticinae</taxon>
        <taxon>Triticum</taxon>
    </lineage>
</organism>